<evidence type="ECO:0000256" key="7">
    <source>
        <dbReference type="ARBA" id="ARBA00023136"/>
    </source>
</evidence>
<dbReference type="Gene3D" id="1.20.58.70">
    <property type="match status" value="1"/>
</dbReference>
<keyword evidence="5 9" id="KW-1133">Transmembrane helix</keyword>
<evidence type="ECO:0000256" key="1">
    <source>
        <dbReference type="ARBA" id="ARBA00004211"/>
    </source>
</evidence>
<organism evidence="11 12">
    <name type="scientific">Cordyceps javanica</name>
    <dbReference type="NCBI Taxonomy" id="43265"/>
    <lineage>
        <taxon>Eukaryota</taxon>
        <taxon>Fungi</taxon>
        <taxon>Dikarya</taxon>
        <taxon>Ascomycota</taxon>
        <taxon>Pezizomycotina</taxon>
        <taxon>Sordariomycetes</taxon>
        <taxon>Hypocreomycetidae</taxon>
        <taxon>Hypocreales</taxon>
        <taxon>Cordycipitaceae</taxon>
        <taxon>Cordyceps</taxon>
    </lineage>
</organism>
<dbReference type="PANTHER" id="PTHR11060">
    <property type="entry name" value="PROTEIN MEMO1"/>
    <property type="match status" value="1"/>
</dbReference>
<dbReference type="Pfam" id="PF05739">
    <property type="entry name" value="SNARE"/>
    <property type="match status" value="1"/>
</dbReference>
<keyword evidence="4 9" id="KW-0812">Transmembrane</keyword>
<protein>
    <submittedName>
        <fullName evidence="11">DUF52 domain-containing protein</fullName>
    </submittedName>
</protein>
<dbReference type="PANTHER" id="PTHR11060:SF0">
    <property type="entry name" value="PROTEIN MEMO1"/>
    <property type="match status" value="1"/>
</dbReference>
<evidence type="ECO:0000256" key="9">
    <source>
        <dbReference type="SAM" id="Phobius"/>
    </source>
</evidence>
<name>A0A545W707_9HYPO</name>
<dbReference type="FunFam" id="1.20.58.70:FF:000008">
    <property type="entry name" value="Syntaxin family protein"/>
    <property type="match status" value="1"/>
</dbReference>
<dbReference type="OrthoDB" id="417112at2759"/>
<gene>
    <name evidence="11" type="ORF">IF1G_02580</name>
</gene>
<reference evidence="11 12" key="1">
    <citation type="journal article" date="2019" name="Appl. Microbiol. Biotechnol.">
        <title>Genome sequence of Isaria javanica and comparative genome analysis insights into family S53 peptidase evolution in fungal entomopathogens.</title>
        <authorList>
            <person name="Lin R."/>
            <person name="Zhang X."/>
            <person name="Xin B."/>
            <person name="Zou M."/>
            <person name="Gao Y."/>
            <person name="Qin F."/>
            <person name="Hu Q."/>
            <person name="Xie B."/>
            <person name="Cheng X."/>
        </authorList>
    </citation>
    <scope>NUCLEOTIDE SEQUENCE [LARGE SCALE GENOMIC DNA]</scope>
    <source>
        <strain evidence="11 12">IJ1G</strain>
    </source>
</reference>
<evidence type="ECO:0000259" key="10">
    <source>
        <dbReference type="PROSITE" id="PS50192"/>
    </source>
</evidence>
<evidence type="ECO:0000256" key="4">
    <source>
        <dbReference type="ARBA" id="ARBA00022692"/>
    </source>
</evidence>
<evidence type="ECO:0000256" key="3">
    <source>
        <dbReference type="ARBA" id="ARBA00009063"/>
    </source>
</evidence>
<proteinExistence type="inferred from homology"/>
<dbReference type="InterPro" id="IPR010989">
    <property type="entry name" value="SNARE"/>
</dbReference>
<keyword evidence="7 9" id="KW-0472">Membrane</keyword>
<evidence type="ECO:0000313" key="12">
    <source>
        <dbReference type="Proteomes" id="UP000315783"/>
    </source>
</evidence>
<keyword evidence="6" id="KW-0175">Coiled coil</keyword>
<feature type="compositionally biased region" description="Polar residues" evidence="8">
    <location>
        <begin position="510"/>
        <end position="521"/>
    </location>
</feature>
<sequence length="757" mass="84333">MPEAPLTCDEVLGRGWNDFSDGEMRSLLRAERKKMTETFDKLPESSRPPTKAFDGWYELAPFQLRWQFDEYLDEVPETIDGSPLPIPGARAIIAPHAGYAYSGRCSAWAFRCLDLSKARRVFVLGPTHYFYFRGLALSTFSEYSTPLGSLTVDQATLRDIYAAAESHGAPEVRNIPRRRELDEHSLEMEVAFLYQRCEAVFGRDRRDDFPAIVPMLVSGDARDEKAVGRLLLPYLRDPATAFVVSSDFCHWGRQFGDYRPYFVGGDRSRRINLGDADADADAAAPRRSPPIHESIKMLDYEAIDAMETGSHDAFVANLEETDNSVCGRHPIGAMMAALELLGAEGKDGDRDGNSPRFKHVRYDRSALLTDPTKSSRGQGYGGQQQQNPYADQGNYGQQQNPYAGGGSRYGNNNSSIDGGYAGSNVEMAPLAQNAGSMAGNDGNAILNECRDIDTGIGQIERNLEQLRMLQQRTLDDADSSSSSAANRQLDALSSETMAQYRELTERVRTVKSSPEANTPKNKPQVGRVDRRLKQAIQQYQQVESGFRKRTQDQMARQYRIVRPDASEQEVRAAVEDTSNNQVFSQALMQSDRQGRARAALSAVQDRHKALVKIEQQMVELSQLFQDMDTLVVQQEVAVTQIEQKGEEVVENLDKGNEEIGVAVNTARKTRKKKWICLGICVAILVVIIIIVLIYIFVIRGQNTGGNNNNNGGKRAIEITARALLPNLDARAAESQDHLSELARLMKDRVHLPQIARQ</sequence>
<dbReference type="GO" id="GO:0016020">
    <property type="term" value="C:membrane"/>
    <property type="evidence" value="ECO:0007669"/>
    <property type="project" value="UniProtKB-SubCell"/>
</dbReference>
<evidence type="ECO:0000256" key="8">
    <source>
        <dbReference type="SAM" id="MobiDB-lite"/>
    </source>
</evidence>
<dbReference type="CDD" id="cd15849">
    <property type="entry name" value="SNARE_Sso1"/>
    <property type="match status" value="1"/>
</dbReference>
<dbReference type="Proteomes" id="UP000315783">
    <property type="component" value="Unassembled WGS sequence"/>
</dbReference>
<evidence type="ECO:0000313" key="11">
    <source>
        <dbReference type="EMBL" id="TQV98500.1"/>
    </source>
</evidence>
<comment type="similarity">
    <text evidence="2">Belongs to the MEMO1 family.</text>
</comment>
<dbReference type="EMBL" id="SPUK01000003">
    <property type="protein sequence ID" value="TQV98500.1"/>
    <property type="molecule type" value="Genomic_DNA"/>
</dbReference>
<dbReference type="InterPro" id="IPR000727">
    <property type="entry name" value="T_SNARE_dom"/>
</dbReference>
<dbReference type="NCBIfam" id="TIGR04336">
    <property type="entry name" value="AmmeMemoSam_B"/>
    <property type="match status" value="1"/>
</dbReference>
<dbReference type="SMART" id="SM00397">
    <property type="entry name" value="t_SNARE"/>
    <property type="match status" value="1"/>
</dbReference>
<comment type="caution">
    <text evidence="11">The sequence shown here is derived from an EMBL/GenBank/DDBJ whole genome shotgun (WGS) entry which is preliminary data.</text>
</comment>
<feature type="region of interest" description="Disordered" evidence="8">
    <location>
        <begin position="474"/>
        <end position="528"/>
    </location>
</feature>
<dbReference type="GO" id="GO:0016192">
    <property type="term" value="P:vesicle-mediated transport"/>
    <property type="evidence" value="ECO:0007669"/>
    <property type="project" value="InterPro"/>
</dbReference>
<evidence type="ECO:0000256" key="6">
    <source>
        <dbReference type="ARBA" id="ARBA00023054"/>
    </source>
</evidence>
<feature type="transmembrane region" description="Helical" evidence="9">
    <location>
        <begin position="674"/>
        <end position="697"/>
    </location>
</feature>
<dbReference type="InterPro" id="IPR002737">
    <property type="entry name" value="MEMO1_fam"/>
</dbReference>
<dbReference type="PROSITE" id="PS50192">
    <property type="entry name" value="T_SNARE"/>
    <property type="match status" value="1"/>
</dbReference>
<comment type="subcellular location">
    <subcellularLocation>
        <location evidence="1">Membrane</location>
        <topology evidence="1">Single-pass type IV membrane protein</topology>
    </subcellularLocation>
</comment>
<feature type="region of interest" description="Disordered" evidence="8">
    <location>
        <begin position="345"/>
        <end position="415"/>
    </location>
</feature>
<accession>A0A545W707</accession>
<feature type="domain" description="T-SNARE coiled-coil homology" evidence="10">
    <location>
        <begin position="600"/>
        <end position="662"/>
    </location>
</feature>
<dbReference type="SUPFAM" id="SSF47661">
    <property type="entry name" value="t-snare proteins"/>
    <property type="match status" value="1"/>
</dbReference>
<dbReference type="AlphaFoldDB" id="A0A545W707"/>
<dbReference type="Gene3D" id="3.40.830.10">
    <property type="entry name" value="LigB-like"/>
    <property type="match status" value="1"/>
</dbReference>
<evidence type="ECO:0000256" key="2">
    <source>
        <dbReference type="ARBA" id="ARBA00006315"/>
    </source>
</evidence>
<evidence type="ECO:0000256" key="5">
    <source>
        <dbReference type="ARBA" id="ARBA00022989"/>
    </source>
</evidence>
<keyword evidence="12" id="KW-1185">Reference proteome</keyword>
<dbReference type="Pfam" id="PF01875">
    <property type="entry name" value="Memo"/>
    <property type="match status" value="1"/>
</dbReference>
<dbReference type="CDD" id="cd07361">
    <property type="entry name" value="MEMO_like"/>
    <property type="match status" value="1"/>
</dbReference>
<comment type="similarity">
    <text evidence="3">Belongs to the syntaxin family.</text>
</comment>
<dbReference type="STRING" id="43265.A0A545W707"/>